<proteinExistence type="predicted"/>
<keyword evidence="4" id="KW-1185">Reference proteome</keyword>
<evidence type="ECO:0000259" key="2">
    <source>
        <dbReference type="Pfam" id="PF04892"/>
    </source>
</evidence>
<keyword evidence="1" id="KW-0812">Transmembrane</keyword>
<feature type="transmembrane region" description="Helical" evidence="1">
    <location>
        <begin position="99"/>
        <end position="118"/>
    </location>
</feature>
<dbReference type="PANTHER" id="PTHR28008">
    <property type="entry name" value="DOMAIN PROTEIN, PUTATIVE (AFU_ORTHOLOGUE AFUA_3G10980)-RELATED"/>
    <property type="match status" value="1"/>
</dbReference>
<dbReference type="RefSeq" id="WP_377066199.1">
    <property type="nucleotide sequence ID" value="NZ_JBHSJJ010000010.1"/>
</dbReference>
<feature type="transmembrane region" description="Helical" evidence="1">
    <location>
        <begin position="68"/>
        <end position="87"/>
    </location>
</feature>
<organism evidence="3 4">
    <name type="scientific">Negadavirga shengliensis</name>
    <dbReference type="NCBI Taxonomy" id="1389218"/>
    <lineage>
        <taxon>Bacteria</taxon>
        <taxon>Pseudomonadati</taxon>
        <taxon>Bacteroidota</taxon>
        <taxon>Cytophagia</taxon>
        <taxon>Cytophagales</taxon>
        <taxon>Cyclobacteriaceae</taxon>
        <taxon>Negadavirga</taxon>
    </lineage>
</organism>
<dbReference type="Proteomes" id="UP001595818">
    <property type="component" value="Unassembled WGS sequence"/>
</dbReference>
<keyword evidence="1" id="KW-1133">Transmembrane helix</keyword>
<dbReference type="InterPro" id="IPR006976">
    <property type="entry name" value="VanZ-like"/>
</dbReference>
<name>A0ABV9T4J7_9BACT</name>
<evidence type="ECO:0000256" key="1">
    <source>
        <dbReference type="SAM" id="Phobius"/>
    </source>
</evidence>
<dbReference type="EMBL" id="JBHSJJ010000010">
    <property type="protein sequence ID" value="MFC4873392.1"/>
    <property type="molecule type" value="Genomic_DNA"/>
</dbReference>
<dbReference type="PANTHER" id="PTHR28008:SF1">
    <property type="entry name" value="DOMAIN PROTEIN, PUTATIVE (AFU_ORTHOLOGUE AFUA_3G10980)-RELATED"/>
    <property type="match status" value="1"/>
</dbReference>
<sequence length="126" mass="14716">MKKRLIPALIWTIGVLYAIFSPGSNVPKIPKFFGSDKLIHFMLFFGLVFLWNRVINEKPHPIEKKNRYFFTNYLVFWILFAIFTEYMQRYVPGRSFDGWDIVANALGGTIGTVVFVYLNKRKSALV</sequence>
<accession>A0ABV9T4J7</accession>
<feature type="transmembrane region" description="Helical" evidence="1">
    <location>
        <begin position="38"/>
        <end position="56"/>
    </location>
</feature>
<comment type="caution">
    <text evidence="3">The sequence shown here is derived from an EMBL/GenBank/DDBJ whole genome shotgun (WGS) entry which is preliminary data.</text>
</comment>
<evidence type="ECO:0000313" key="3">
    <source>
        <dbReference type="EMBL" id="MFC4873392.1"/>
    </source>
</evidence>
<keyword evidence="1" id="KW-0472">Membrane</keyword>
<evidence type="ECO:0000313" key="4">
    <source>
        <dbReference type="Proteomes" id="UP001595818"/>
    </source>
</evidence>
<reference evidence="4" key="1">
    <citation type="journal article" date="2019" name="Int. J. Syst. Evol. Microbiol.">
        <title>The Global Catalogue of Microorganisms (GCM) 10K type strain sequencing project: providing services to taxonomists for standard genome sequencing and annotation.</title>
        <authorList>
            <consortium name="The Broad Institute Genomics Platform"/>
            <consortium name="The Broad Institute Genome Sequencing Center for Infectious Disease"/>
            <person name="Wu L."/>
            <person name="Ma J."/>
        </authorList>
    </citation>
    <scope>NUCLEOTIDE SEQUENCE [LARGE SCALE GENOMIC DNA]</scope>
    <source>
        <strain evidence="4">CGMCC 4.7466</strain>
    </source>
</reference>
<gene>
    <name evidence="3" type="ORF">ACFPFU_16945</name>
</gene>
<dbReference type="Pfam" id="PF04892">
    <property type="entry name" value="VanZ"/>
    <property type="match status" value="1"/>
</dbReference>
<feature type="domain" description="VanZ-like" evidence="2">
    <location>
        <begin position="35"/>
        <end position="117"/>
    </location>
</feature>
<protein>
    <submittedName>
        <fullName evidence="3">VanZ family protein</fullName>
    </submittedName>
</protein>
<dbReference type="NCBIfam" id="NF037970">
    <property type="entry name" value="vanZ_1"/>
    <property type="match status" value="1"/>
</dbReference>